<dbReference type="OMA" id="MEQINIR"/>
<evidence type="ECO:0000313" key="2">
    <source>
        <dbReference type="EMBL" id="GAQ77964.1"/>
    </source>
</evidence>
<sequence length="417" mass="46088">MPPFKRRSRFPGFWFSRPRYNFRKSATDFRSPKMCITGQIPDPTTPGVWWRDDTVWRLYQNAHADVIKQGIQNGLASVTLYGVQNCVQPVHGETYTVNLRGMQQRSPRGFLRTVLIVGAAAAAGGPPATIQNGQTLALPPSSSSGPRPPLQVWHRDPSTGGWNQFSASDSRFLLDAARHFKSPWTSSVIDFASMTMTDTATGVKTDVRIACPLDGQEVASAVAAAEMAQRKERLYEMVESLRAPEKAEPVLQSRVRSQSYLPGVTLDVTSVRANSFLSRGNPLYERFVATLARHMPDLRGLLENGGVSPSNPHSVIEHVFHGTPPDNRASIMKHGMNPSLRTSGADYFSTNAAVSIGFCGNELSVVTRRRDWAVKLLVFLVLKLPPGFEAKRGNVVTMREVEYELPILEVTVHERGC</sequence>
<organism evidence="2 3">
    <name type="scientific">Klebsormidium nitens</name>
    <name type="common">Green alga</name>
    <name type="synonym">Ulothrix nitens</name>
    <dbReference type="NCBI Taxonomy" id="105231"/>
    <lineage>
        <taxon>Eukaryota</taxon>
        <taxon>Viridiplantae</taxon>
        <taxon>Streptophyta</taxon>
        <taxon>Klebsormidiophyceae</taxon>
        <taxon>Klebsormidiales</taxon>
        <taxon>Klebsormidiaceae</taxon>
        <taxon>Klebsormidium</taxon>
    </lineage>
</organism>
<gene>
    <name evidence="2" type="ORF">KFL_000060290</name>
</gene>
<dbReference type="AlphaFoldDB" id="A0A0U9HHR9"/>
<protein>
    <recommendedName>
        <fullName evidence="1">WWE domain-containing protein</fullName>
    </recommendedName>
</protein>
<feature type="domain" description="WWE" evidence="1">
    <location>
        <begin position="48"/>
        <end position="107"/>
    </location>
</feature>
<dbReference type="OrthoDB" id="2012651at2759"/>
<dbReference type="SUPFAM" id="SSF56399">
    <property type="entry name" value="ADP-ribosylation"/>
    <property type="match status" value="1"/>
</dbReference>
<evidence type="ECO:0000313" key="3">
    <source>
        <dbReference type="Proteomes" id="UP000054558"/>
    </source>
</evidence>
<accession>A0A0U9HHR9</accession>
<evidence type="ECO:0000259" key="1">
    <source>
        <dbReference type="Pfam" id="PF02825"/>
    </source>
</evidence>
<dbReference type="InterPro" id="IPR004170">
    <property type="entry name" value="WWE_dom"/>
</dbReference>
<reference evidence="2 3" key="1">
    <citation type="journal article" date="2014" name="Nat. Commun.">
        <title>Klebsormidium flaccidum genome reveals primary factors for plant terrestrial adaptation.</title>
        <authorList>
            <person name="Hori K."/>
            <person name="Maruyama F."/>
            <person name="Fujisawa T."/>
            <person name="Togashi T."/>
            <person name="Yamamoto N."/>
            <person name="Seo M."/>
            <person name="Sato S."/>
            <person name="Yamada T."/>
            <person name="Mori H."/>
            <person name="Tajima N."/>
            <person name="Moriyama T."/>
            <person name="Ikeuchi M."/>
            <person name="Watanabe M."/>
            <person name="Wada H."/>
            <person name="Kobayashi K."/>
            <person name="Saito M."/>
            <person name="Masuda T."/>
            <person name="Sasaki-Sekimoto Y."/>
            <person name="Mashiguchi K."/>
            <person name="Awai K."/>
            <person name="Shimojima M."/>
            <person name="Masuda S."/>
            <person name="Iwai M."/>
            <person name="Nobusawa T."/>
            <person name="Narise T."/>
            <person name="Kondo S."/>
            <person name="Saito H."/>
            <person name="Sato R."/>
            <person name="Murakawa M."/>
            <person name="Ihara Y."/>
            <person name="Oshima-Yamada Y."/>
            <person name="Ohtaka K."/>
            <person name="Satoh M."/>
            <person name="Sonobe K."/>
            <person name="Ishii M."/>
            <person name="Ohtani R."/>
            <person name="Kanamori-Sato M."/>
            <person name="Honoki R."/>
            <person name="Miyazaki D."/>
            <person name="Mochizuki H."/>
            <person name="Umetsu J."/>
            <person name="Higashi K."/>
            <person name="Shibata D."/>
            <person name="Kamiya Y."/>
            <person name="Sato N."/>
            <person name="Nakamura Y."/>
            <person name="Tabata S."/>
            <person name="Ida S."/>
            <person name="Kurokawa K."/>
            <person name="Ohta H."/>
        </authorList>
    </citation>
    <scope>NUCLEOTIDE SEQUENCE [LARGE SCALE GENOMIC DNA]</scope>
    <source>
        <strain evidence="2 3">NIES-2285</strain>
    </source>
</reference>
<name>A0A0U9HHR9_KLENI</name>
<dbReference type="EMBL" id="DF236955">
    <property type="protein sequence ID" value="GAQ77964.1"/>
    <property type="molecule type" value="Genomic_DNA"/>
</dbReference>
<dbReference type="Pfam" id="PF02825">
    <property type="entry name" value="WWE"/>
    <property type="match status" value="1"/>
</dbReference>
<keyword evidence="3" id="KW-1185">Reference proteome</keyword>
<dbReference type="SUPFAM" id="SSF117839">
    <property type="entry name" value="WWE domain"/>
    <property type="match status" value="1"/>
</dbReference>
<proteinExistence type="predicted"/>
<dbReference type="InterPro" id="IPR037197">
    <property type="entry name" value="WWE_dom_sf"/>
</dbReference>
<dbReference type="Proteomes" id="UP000054558">
    <property type="component" value="Unassembled WGS sequence"/>
</dbReference>